<dbReference type="InterPro" id="IPR006665">
    <property type="entry name" value="OmpA-like"/>
</dbReference>
<keyword evidence="5 9" id="KW-1133">Transmembrane helix</keyword>
<keyword evidence="4 9" id="KW-0812">Transmembrane</keyword>
<protein>
    <submittedName>
        <fullName evidence="11">Flagellar motor protein MotD</fullName>
    </submittedName>
</protein>
<evidence type="ECO:0000313" key="11">
    <source>
        <dbReference type="EMBL" id="XIA19012.1"/>
    </source>
</evidence>
<accession>A0AB74URV0</accession>
<dbReference type="PROSITE" id="PS51123">
    <property type="entry name" value="OMPA_2"/>
    <property type="match status" value="1"/>
</dbReference>
<sequence length="338" mass="36177">MRRHRHEEHQNHEAWAIPYADLMTLLLAFFVVMYAVSVVNEGKFRVMSESLLQAFNGNSQVIAPPPASEGQRQPAAAVPIRHSVNRSNPVTLPLPLQRPPAPGRGGAQSMHDIENQVRKALQPLIDRKLVVVRHTPNWLEIEIRTDILFPSGVAQLSSSANAVLENLAGILARFPNALRVEGFTDNVPISTAQYPSNWELSAARAASVARLFAMTGVAPDRLGIIGWGEVRPLATNDTAEGRNQNRRVLVVVMNERTGEPREQLDAQRWSELAGPAAAPVANAAAPAPAPAAASGAGLLPVVPAVIAVHPADSLPAAVTPAVPADAPHPVARNLSPDR</sequence>
<keyword evidence="6 7" id="KW-0472">Membrane</keyword>
<comment type="subcellular location">
    <subcellularLocation>
        <location evidence="1">Cell membrane</location>
        <topology evidence="1">Single-pass membrane protein</topology>
    </subcellularLocation>
</comment>
<dbReference type="Gene3D" id="3.30.1330.60">
    <property type="entry name" value="OmpA-like domain"/>
    <property type="match status" value="1"/>
</dbReference>
<dbReference type="PANTHER" id="PTHR30329:SF20">
    <property type="entry name" value="EXPORTED PROTEIN"/>
    <property type="match status" value="1"/>
</dbReference>
<keyword evidence="11" id="KW-0966">Cell projection</keyword>
<organism evidence="11">
    <name type="scientific">Rhodanobacter sp. FW102-FHT14D07</name>
    <dbReference type="NCBI Taxonomy" id="3351462"/>
    <lineage>
        <taxon>Bacteria</taxon>
        <taxon>Pseudomonadati</taxon>
        <taxon>Pseudomonadota</taxon>
        <taxon>Gammaproteobacteria</taxon>
        <taxon>Lysobacterales</taxon>
        <taxon>Rhodanobacteraceae</taxon>
        <taxon>Rhodanobacter</taxon>
    </lineage>
</organism>
<evidence type="ECO:0000256" key="8">
    <source>
        <dbReference type="SAM" id="MobiDB-lite"/>
    </source>
</evidence>
<keyword evidence="11" id="KW-0282">Flagellum</keyword>
<feature type="region of interest" description="Disordered" evidence="8">
    <location>
        <begin position="319"/>
        <end position="338"/>
    </location>
</feature>
<dbReference type="Pfam" id="PF13677">
    <property type="entry name" value="MotB_plug"/>
    <property type="match status" value="1"/>
</dbReference>
<evidence type="ECO:0000256" key="7">
    <source>
        <dbReference type="PROSITE-ProRule" id="PRU00473"/>
    </source>
</evidence>
<dbReference type="GO" id="GO:0005886">
    <property type="term" value="C:plasma membrane"/>
    <property type="evidence" value="ECO:0007669"/>
    <property type="project" value="UniProtKB-SubCell"/>
</dbReference>
<gene>
    <name evidence="11" type="primary">motD</name>
    <name evidence="11" type="ORF">ACFYG5_02385</name>
</gene>
<dbReference type="InterPro" id="IPR036737">
    <property type="entry name" value="OmpA-like_sf"/>
</dbReference>
<dbReference type="NCBIfam" id="NF006541">
    <property type="entry name" value="PRK09038.1"/>
    <property type="match status" value="1"/>
</dbReference>
<evidence type="ECO:0000256" key="3">
    <source>
        <dbReference type="ARBA" id="ARBA00022475"/>
    </source>
</evidence>
<comment type="similarity">
    <text evidence="2">Belongs to the MotB family.</text>
</comment>
<dbReference type="InterPro" id="IPR050330">
    <property type="entry name" value="Bact_OuterMem_StrucFunc"/>
</dbReference>
<dbReference type="CDD" id="cd07185">
    <property type="entry name" value="OmpA_C-like"/>
    <property type="match status" value="1"/>
</dbReference>
<feature type="compositionally biased region" description="Low complexity" evidence="8">
    <location>
        <begin position="319"/>
        <end position="331"/>
    </location>
</feature>
<dbReference type="RefSeq" id="WP_395119800.1">
    <property type="nucleotide sequence ID" value="NZ_CP170721.1"/>
</dbReference>
<reference evidence="11" key="1">
    <citation type="submission" date="2024-10" db="EMBL/GenBank/DDBJ databases">
        <authorList>
            <person name="Lesea H.P."/>
            <person name="Kuehl J.V."/>
            <person name="Chandonia J.-M."/>
        </authorList>
    </citation>
    <scope>NUCLEOTIDE SEQUENCE</scope>
    <source>
        <strain evidence="11">FW102-FHT14D07</strain>
    </source>
</reference>
<evidence type="ECO:0000256" key="1">
    <source>
        <dbReference type="ARBA" id="ARBA00004162"/>
    </source>
</evidence>
<dbReference type="EMBL" id="CP170721">
    <property type="protein sequence ID" value="XIA19012.1"/>
    <property type="molecule type" value="Genomic_DNA"/>
</dbReference>
<evidence type="ECO:0000256" key="6">
    <source>
        <dbReference type="ARBA" id="ARBA00023136"/>
    </source>
</evidence>
<dbReference type="PANTHER" id="PTHR30329">
    <property type="entry name" value="STATOR ELEMENT OF FLAGELLAR MOTOR COMPLEX"/>
    <property type="match status" value="1"/>
</dbReference>
<name>A0AB74URV0_9GAMM</name>
<keyword evidence="11" id="KW-0969">Cilium</keyword>
<evidence type="ECO:0000256" key="9">
    <source>
        <dbReference type="SAM" id="Phobius"/>
    </source>
</evidence>
<feature type="transmembrane region" description="Helical" evidence="9">
    <location>
        <begin position="20"/>
        <end position="39"/>
    </location>
</feature>
<proteinExistence type="inferred from homology"/>
<dbReference type="InterPro" id="IPR025713">
    <property type="entry name" value="MotB-like_N_dom"/>
</dbReference>
<dbReference type="Pfam" id="PF00691">
    <property type="entry name" value="OmpA"/>
    <property type="match status" value="1"/>
</dbReference>
<feature type="domain" description="OmpA-like" evidence="10">
    <location>
        <begin position="136"/>
        <end position="256"/>
    </location>
</feature>
<evidence type="ECO:0000256" key="4">
    <source>
        <dbReference type="ARBA" id="ARBA00022692"/>
    </source>
</evidence>
<dbReference type="SUPFAM" id="SSF103088">
    <property type="entry name" value="OmpA-like"/>
    <property type="match status" value="1"/>
</dbReference>
<evidence type="ECO:0000256" key="2">
    <source>
        <dbReference type="ARBA" id="ARBA00008914"/>
    </source>
</evidence>
<dbReference type="AlphaFoldDB" id="A0AB74URV0"/>
<evidence type="ECO:0000256" key="5">
    <source>
        <dbReference type="ARBA" id="ARBA00022989"/>
    </source>
</evidence>
<keyword evidence="3" id="KW-1003">Cell membrane</keyword>
<evidence type="ECO:0000259" key="10">
    <source>
        <dbReference type="PROSITE" id="PS51123"/>
    </source>
</evidence>